<evidence type="ECO:0000313" key="2">
    <source>
        <dbReference type="Proteomes" id="UP000184386"/>
    </source>
</evidence>
<dbReference type="Proteomes" id="UP000184386">
    <property type="component" value="Unassembled WGS sequence"/>
</dbReference>
<name>A0A1M7A7H1_9FIRM</name>
<dbReference type="OrthoDB" id="9858768at2"/>
<dbReference type="AlphaFoldDB" id="A0A1M7A7H1"/>
<organism evidence="1 2">
    <name type="scientific">Anaerocolumna jejuensis DSM 15929</name>
    <dbReference type="NCBI Taxonomy" id="1121322"/>
    <lineage>
        <taxon>Bacteria</taxon>
        <taxon>Bacillati</taxon>
        <taxon>Bacillota</taxon>
        <taxon>Clostridia</taxon>
        <taxon>Lachnospirales</taxon>
        <taxon>Lachnospiraceae</taxon>
        <taxon>Anaerocolumna</taxon>
    </lineage>
</organism>
<dbReference type="EMBL" id="FRAC01000031">
    <property type="protein sequence ID" value="SHL38621.1"/>
    <property type="molecule type" value="Genomic_DNA"/>
</dbReference>
<accession>A0A1M7A7H1</accession>
<sequence length="94" mass="10596">MPFIENANSNNPIILSGLPVSVAVVYNTLGDFKPLYICVVDLYNNACKTKVEYIKDIKNIKGGISFCCVYKSGDILKEVMLLYYLNSHIWLIES</sequence>
<reference evidence="1 2" key="1">
    <citation type="submission" date="2016-11" db="EMBL/GenBank/DDBJ databases">
        <authorList>
            <person name="Jaros S."/>
            <person name="Januszkiewicz K."/>
            <person name="Wedrychowicz H."/>
        </authorList>
    </citation>
    <scope>NUCLEOTIDE SEQUENCE [LARGE SCALE GENOMIC DNA]</scope>
    <source>
        <strain evidence="1 2">DSM 15929</strain>
    </source>
</reference>
<dbReference type="RefSeq" id="WP_073279611.1">
    <property type="nucleotide sequence ID" value="NZ_FRAC01000031.1"/>
</dbReference>
<keyword evidence="2" id="KW-1185">Reference proteome</keyword>
<proteinExistence type="predicted"/>
<evidence type="ECO:0000313" key="1">
    <source>
        <dbReference type="EMBL" id="SHL38621.1"/>
    </source>
</evidence>
<gene>
    <name evidence="1" type="ORF">SAMN02745136_04778</name>
</gene>
<protein>
    <submittedName>
        <fullName evidence="1">Uncharacterized protein</fullName>
    </submittedName>
</protein>